<comment type="caution">
    <text evidence="3">The sequence shown here is derived from an EMBL/GenBank/DDBJ whole genome shotgun (WGS) entry which is preliminary data.</text>
</comment>
<name>A0A9J5YRT2_SOLCO</name>
<feature type="region of interest" description="Disordered" evidence="1">
    <location>
        <begin position="1"/>
        <end position="24"/>
    </location>
</feature>
<evidence type="ECO:0000313" key="4">
    <source>
        <dbReference type="Proteomes" id="UP000824120"/>
    </source>
</evidence>
<dbReference type="NCBIfam" id="TIGR01640">
    <property type="entry name" value="F_box_assoc_1"/>
    <property type="match status" value="1"/>
</dbReference>
<evidence type="ECO:0000256" key="1">
    <source>
        <dbReference type="SAM" id="MobiDB-lite"/>
    </source>
</evidence>
<keyword evidence="4" id="KW-1185">Reference proteome</keyword>
<protein>
    <recommendedName>
        <fullName evidence="2">F-box domain-containing protein</fullName>
    </recommendedName>
</protein>
<proteinExistence type="predicted"/>
<evidence type="ECO:0000313" key="3">
    <source>
        <dbReference type="EMBL" id="KAG5603114.1"/>
    </source>
</evidence>
<dbReference type="EMBL" id="JACXVP010000006">
    <property type="protein sequence ID" value="KAG5603114.1"/>
    <property type="molecule type" value="Genomic_DNA"/>
</dbReference>
<evidence type="ECO:0000259" key="2">
    <source>
        <dbReference type="PROSITE" id="PS50181"/>
    </source>
</evidence>
<accession>A0A9J5YRT2</accession>
<dbReference type="InterPro" id="IPR050796">
    <property type="entry name" value="SCF_F-box_component"/>
</dbReference>
<dbReference type="InterPro" id="IPR036047">
    <property type="entry name" value="F-box-like_dom_sf"/>
</dbReference>
<gene>
    <name evidence="3" type="ORF">H5410_034484</name>
</gene>
<dbReference type="SUPFAM" id="SSF81383">
    <property type="entry name" value="F-box domain"/>
    <property type="match status" value="1"/>
</dbReference>
<dbReference type="PANTHER" id="PTHR31672">
    <property type="entry name" value="BNACNNG10540D PROTEIN"/>
    <property type="match status" value="1"/>
</dbReference>
<dbReference type="InterPro" id="IPR017451">
    <property type="entry name" value="F-box-assoc_interact_dom"/>
</dbReference>
<dbReference type="OrthoDB" id="1279974at2759"/>
<dbReference type="Proteomes" id="UP000824120">
    <property type="component" value="Chromosome 6"/>
</dbReference>
<organism evidence="3 4">
    <name type="scientific">Solanum commersonii</name>
    <name type="common">Commerson's wild potato</name>
    <name type="synonym">Commerson's nightshade</name>
    <dbReference type="NCBI Taxonomy" id="4109"/>
    <lineage>
        <taxon>Eukaryota</taxon>
        <taxon>Viridiplantae</taxon>
        <taxon>Streptophyta</taxon>
        <taxon>Embryophyta</taxon>
        <taxon>Tracheophyta</taxon>
        <taxon>Spermatophyta</taxon>
        <taxon>Magnoliopsida</taxon>
        <taxon>eudicotyledons</taxon>
        <taxon>Gunneridae</taxon>
        <taxon>Pentapetalae</taxon>
        <taxon>asterids</taxon>
        <taxon>lamiids</taxon>
        <taxon>Solanales</taxon>
        <taxon>Solanaceae</taxon>
        <taxon>Solanoideae</taxon>
        <taxon>Solaneae</taxon>
        <taxon>Solanum</taxon>
    </lineage>
</organism>
<dbReference type="InterPro" id="IPR013187">
    <property type="entry name" value="F-box-assoc_dom_typ3"/>
</dbReference>
<dbReference type="InterPro" id="IPR001810">
    <property type="entry name" value="F-box_dom"/>
</dbReference>
<feature type="compositionally biased region" description="Polar residues" evidence="1">
    <location>
        <begin position="1"/>
        <end position="17"/>
    </location>
</feature>
<dbReference type="Gene3D" id="1.20.1280.50">
    <property type="match status" value="1"/>
</dbReference>
<dbReference type="PANTHER" id="PTHR31672:SF13">
    <property type="entry name" value="F-BOX PROTEIN CPR30-LIKE"/>
    <property type="match status" value="1"/>
</dbReference>
<dbReference type="PROSITE" id="PS50181">
    <property type="entry name" value="FBOX"/>
    <property type="match status" value="1"/>
</dbReference>
<dbReference type="Pfam" id="PF08268">
    <property type="entry name" value="FBA_3"/>
    <property type="match status" value="1"/>
</dbReference>
<feature type="domain" description="F-box" evidence="2">
    <location>
        <begin position="107"/>
        <end position="155"/>
    </location>
</feature>
<reference evidence="3 4" key="1">
    <citation type="submission" date="2020-09" db="EMBL/GenBank/DDBJ databases">
        <title>De no assembly of potato wild relative species, Solanum commersonii.</title>
        <authorList>
            <person name="Cho K."/>
        </authorList>
    </citation>
    <scope>NUCLEOTIDE SEQUENCE [LARGE SCALE GENOMIC DNA]</scope>
    <source>
        <strain evidence="3">LZ3.2</strain>
        <tissue evidence="3">Leaf</tissue>
    </source>
</reference>
<dbReference type="AlphaFoldDB" id="A0A9J5YRT2"/>
<sequence length="520" mass="58434">MVTPTESVDVTNSSNAVTVGGKGSSLASARQPVANMHAEQFAHFAHLAQLAQDGNMRTAATDIKENIGPSVKTPLVLGKAKDGIHLLEPSIEHRRKKISLRIMENKKQDVIPVPKEVVIEILRRVPGHDLAEKLKMICMQWRSIIHTGSFAYLHVEQRIKSSSFSQLEAVIVAFDGNENRSVKISSLEWHNSYNQNDHQFKDWKTKHLCTAKDVLLSQNFHPWMSLIWANSVNGFVCFWSFFDKTRFHVFNPVTKEYLITVPNTYLGVGNIDLATTVVVLDGNSEVIKPSIFTIGTDHSWRALKVIPHHNISRVVTTVYLKGILYWYVNTTSTMVHSCHRRTTKTLLCFDVTKEEFDMIVVPIEIPEYSVTNVVEKGEKFYLVTLSCGPICSLLINVYVAHNNIDDDLSNLNSWKKEFTMTAPSIAYQLDLDDNVYTIIVTDEIVVIQLGDYNSGFFHVATGKLLGLFSTTRATLILTSQGTRKITQGEVNIRRQVTCDGLYQPKTPIGKIPLTQQLCGS</sequence>